<accession>A0A927C9N5</accession>
<dbReference type="RefSeq" id="WP_190926567.1">
    <property type="nucleotide sequence ID" value="NZ_JACXJA010000008.1"/>
</dbReference>
<evidence type="ECO:0000256" key="4">
    <source>
        <dbReference type="ARBA" id="ARBA00022912"/>
    </source>
</evidence>
<dbReference type="FunFam" id="3.40.50.2300:FF:000113">
    <property type="entry name" value="Low molecular weight protein-tyrosine-phosphatase"/>
    <property type="match status" value="1"/>
</dbReference>
<feature type="active site" description="Proton donor" evidence="6">
    <location>
        <position position="139"/>
    </location>
</feature>
<keyword evidence="4" id="KW-0904">Protein phosphatase</keyword>
<dbReference type="Proteomes" id="UP000639396">
    <property type="component" value="Unassembled WGS sequence"/>
</dbReference>
<comment type="similarity">
    <text evidence="1">Belongs to the low molecular weight phosphotyrosine protein phosphatase family.</text>
</comment>
<dbReference type="EMBL" id="JACXJA010000008">
    <property type="protein sequence ID" value="MBD2862031.1"/>
    <property type="molecule type" value="Genomic_DNA"/>
</dbReference>
<dbReference type="EC" id="3.1.3.48" evidence="2"/>
<evidence type="ECO:0000256" key="1">
    <source>
        <dbReference type="ARBA" id="ARBA00011063"/>
    </source>
</evidence>
<proteinExistence type="inferred from homology"/>
<dbReference type="PANTHER" id="PTHR11717">
    <property type="entry name" value="LOW MOLECULAR WEIGHT PROTEIN TYROSINE PHOSPHATASE"/>
    <property type="match status" value="1"/>
</dbReference>
<feature type="domain" description="Phosphotyrosine protein phosphatase I" evidence="7">
    <location>
        <begin position="2"/>
        <end position="163"/>
    </location>
</feature>
<dbReference type="SMART" id="SM00226">
    <property type="entry name" value="LMWPc"/>
    <property type="match status" value="1"/>
</dbReference>
<keyword evidence="3" id="KW-0378">Hydrolase</keyword>
<dbReference type="PANTHER" id="PTHR11717:SF7">
    <property type="entry name" value="LOW MOLECULAR WEIGHT PHOSPHOTYROSINE PROTEIN PHOSPHATASE"/>
    <property type="match status" value="1"/>
</dbReference>
<evidence type="ECO:0000256" key="5">
    <source>
        <dbReference type="ARBA" id="ARBA00051722"/>
    </source>
</evidence>
<dbReference type="PRINTS" id="PR00719">
    <property type="entry name" value="LMWPTPASE"/>
</dbReference>
<dbReference type="InterPro" id="IPR017867">
    <property type="entry name" value="Tyr_phospatase_low_mol_wt"/>
</dbReference>
<reference evidence="8" key="1">
    <citation type="submission" date="2020-09" db="EMBL/GenBank/DDBJ databases">
        <title>A novel bacterium of genus Paenibacillus, isolated from South China Sea.</title>
        <authorList>
            <person name="Huang H."/>
            <person name="Mo K."/>
            <person name="Hu Y."/>
        </authorList>
    </citation>
    <scope>NUCLEOTIDE SEQUENCE</scope>
    <source>
        <strain evidence="8">IB182363</strain>
    </source>
</reference>
<dbReference type="CDD" id="cd16343">
    <property type="entry name" value="LMWPTP"/>
    <property type="match status" value="1"/>
</dbReference>
<evidence type="ECO:0000259" key="7">
    <source>
        <dbReference type="SMART" id="SM00226"/>
    </source>
</evidence>
<sequence>MIHVLFVCLGNICRSPMAEAVLRHQVKEAGLEQQIQIDSAGTGDWHIGHPPHEGTRKLLDSKRISWNGMTARQVKPEDFAQFDYVIAMDNSNLSNLHEMLAQHTREGSGTPEQPDGGVKSKMFRLLDLLPERKLENVPDPYYTGNFDEVYEMVEAGCRVLLKQIQDELKP</sequence>
<evidence type="ECO:0000256" key="3">
    <source>
        <dbReference type="ARBA" id="ARBA00022801"/>
    </source>
</evidence>
<dbReference type="SUPFAM" id="SSF52788">
    <property type="entry name" value="Phosphotyrosine protein phosphatases I"/>
    <property type="match status" value="1"/>
</dbReference>
<dbReference type="InterPro" id="IPR036196">
    <property type="entry name" value="Ptyr_pPase_sf"/>
</dbReference>
<evidence type="ECO:0000256" key="6">
    <source>
        <dbReference type="PIRSR" id="PIRSR617867-1"/>
    </source>
</evidence>
<dbReference type="InterPro" id="IPR050438">
    <property type="entry name" value="LMW_PTPase"/>
</dbReference>
<organism evidence="8 9">
    <name type="scientific">Paenibacillus oceani</name>
    <dbReference type="NCBI Taxonomy" id="2772510"/>
    <lineage>
        <taxon>Bacteria</taxon>
        <taxon>Bacillati</taxon>
        <taxon>Bacillota</taxon>
        <taxon>Bacilli</taxon>
        <taxon>Bacillales</taxon>
        <taxon>Paenibacillaceae</taxon>
        <taxon>Paenibacillus</taxon>
    </lineage>
</organism>
<dbReference type="GO" id="GO:0004725">
    <property type="term" value="F:protein tyrosine phosphatase activity"/>
    <property type="evidence" value="ECO:0007669"/>
    <property type="project" value="UniProtKB-EC"/>
</dbReference>
<dbReference type="AlphaFoldDB" id="A0A927C9N5"/>
<evidence type="ECO:0000313" key="9">
    <source>
        <dbReference type="Proteomes" id="UP000639396"/>
    </source>
</evidence>
<dbReference type="InterPro" id="IPR023485">
    <property type="entry name" value="Ptyr_pPase"/>
</dbReference>
<feature type="active site" evidence="6">
    <location>
        <position position="14"/>
    </location>
</feature>
<evidence type="ECO:0000256" key="2">
    <source>
        <dbReference type="ARBA" id="ARBA00013064"/>
    </source>
</evidence>
<evidence type="ECO:0000313" key="8">
    <source>
        <dbReference type="EMBL" id="MBD2862031.1"/>
    </source>
</evidence>
<feature type="active site" description="Nucleophile" evidence="6">
    <location>
        <position position="8"/>
    </location>
</feature>
<gene>
    <name evidence="8" type="ORF">IDH45_08565</name>
</gene>
<dbReference type="Pfam" id="PF01451">
    <property type="entry name" value="LMWPc"/>
    <property type="match status" value="1"/>
</dbReference>
<dbReference type="Gene3D" id="3.40.50.2300">
    <property type="match status" value="1"/>
</dbReference>
<keyword evidence="9" id="KW-1185">Reference proteome</keyword>
<name>A0A927C9N5_9BACL</name>
<protein>
    <recommendedName>
        <fullName evidence="2">protein-tyrosine-phosphatase</fullName>
        <ecNumber evidence="2">3.1.3.48</ecNumber>
    </recommendedName>
</protein>
<comment type="catalytic activity">
    <reaction evidence="5">
        <text>O-phospho-L-tyrosyl-[protein] + H2O = L-tyrosyl-[protein] + phosphate</text>
        <dbReference type="Rhea" id="RHEA:10684"/>
        <dbReference type="Rhea" id="RHEA-COMP:10136"/>
        <dbReference type="Rhea" id="RHEA-COMP:20101"/>
        <dbReference type="ChEBI" id="CHEBI:15377"/>
        <dbReference type="ChEBI" id="CHEBI:43474"/>
        <dbReference type="ChEBI" id="CHEBI:46858"/>
        <dbReference type="ChEBI" id="CHEBI:61978"/>
        <dbReference type="EC" id="3.1.3.48"/>
    </reaction>
</comment>
<comment type="caution">
    <text evidence="8">The sequence shown here is derived from an EMBL/GenBank/DDBJ whole genome shotgun (WGS) entry which is preliminary data.</text>
</comment>